<protein>
    <submittedName>
        <fullName evidence="3">Metacaspase-4</fullName>
    </submittedName>
</protein>
<dbReference type="InterPro" id="IPR050452">
    <property type="entry name" value="Metacaspase"/>
</dbReference>
<proteinExistence type="inferred from homology"/>
<dbReference type="VEuPathDB" id="TriTrypDB:TEOVI_000538500"/>
<dbReference type="RefSeq" id="XP_067076222.1">
    <property type="nucleotide sequence ID" value="XM_067220121.1"/>
</dbReference>
<dbReference type="GO" id="GO:0004197">
    <property type="term" value="F:cysteine-type endopeptidase activity"/>
    <property type="evidence" value="ECO:0007669"/>
    <property type="project" value="InterPro"/>
</dbReference>
<accession>A0A1G4HYU3</accession>
<dbReference type="GO" id="GO:0006508">
    <property type="term" value="P:proteolysis"/>
    <property type="evidence" value="ECO:0007669"/>
    <property type="project" value="InterPro"/>
</dbReference>
<dbReference type="InterPro" id="IPR011600">
    <property type="entry name" value="Pept_C14_caspase"/>
</dbReference>
<dbReference type="SUPFAM" id="SSF52129">
    <property type="entry name" value="Caspase-like"/>
    <property type="match status" value="1"/>
</dbReference>
<dbReference type="Gene3D" id="3.40.50.12660">
    <property type="match status" value="1"/>
</dbReference>
<evidence type="ECO:0000313" key="4">
    <source>
        <dbReference type="Proteomes" id="UP000195570"/>
    </source>
</evidence>
<keyword evidence="4" id="KW-1185">Reference proteome</keyword>
<gene>
    <name evidence="3" type="ORF">TEOVI_000538500</name>
</gene>
<dbReference type="GO" id="GO:0005737">
    <property type="term" value="C:cytoplasm"/>
    <property type="evidence" value="ECO:0007669"/>
    <property type="project" value="TreeGrafter"/>
</dbReference>
<dbReference type="EMBL" id="CZPT02000064">
    <property type="protein sequence ID" value="SCU64460.1"/>
    <property type="molecule type" value="Genomic_DNA"/>
</dbReference>
<name>A0A1G4HYU3_TRYEQ</name>
<dbReference type="GeneID" id="92379325"/>
<dbReference type="PANTHER" id="PTHR48104:SF30">
    <property type="entry name" value="METACASPASE-1"/>
    <property type="match status" value="1"/>
</dbReference>
<organism evidence="3 4">
    <name type="scientific">Trypanosoma equiperdum</name>
    <dbReference type="NCBI Taxonomy" id="5694"/>
    <lineage>
        <taxon>Eukaryota</taxon>
        <taxon>Discoba</taxon>
        <taxon>Euglenozoa</taxon>
        <taxon>Kinetoplastea</taxon>
        <taxon>Metakinetoplastina</taxon>
        <taxon>Trypanosomatida</taxon>
        <taxon>Trypanosomatidae</taxon>
        <taxon>Trypanosoma</taxon>
    </lineage>
</organism>
<evidence type="ECO:0000259" key="2">
    <source>
        <dbReference type="Pfam" id="PF00656"/>
    </source>
</evidence>
<reference evidence="3" key="1">
    <citation type="submission" date="2016-09" db="EMBL/GenBank/DDBJ databases">
        <authorList>
            <person name="Hebert L."/>
            <person name="Moumen B."/>
        </authorList>
    </citation>
    <scope>NUCLEOTIDE SEQUENCE [LARGE SCALE GENOMIC DNA]</scope>
    <source>
        <strain evidence="3">OVI</strain>
    </source>
</reference>
<sequence length="353" mass="38999">MGGCVSTALKVGAETVAEGHIDLISFAINYFKNAVPYIVKYLGRQQRPKEVDMEATLTEAKESKGFQPWKISCQPKGAVRGLFIGVNYSNTEAQLSGCCNDIMMMIGALQKRNFPLTEVVILADKEDVPGRTGEPTRANILRYLAWLAQDAQPNDVLFFHYSGHGTRANARDDDCEEYDQCIVPMDYVENGCIVDNEIHEILVSQLPKGVRLTAVFDCSHSGSMLDLPYAYVCDSSKDGSGSCGMKRVREDNDVQADVLMISACADDEAALGVDNTQDFYESGKDSGGAATFCLTAMMMREEPLTFLDLLVHTREMLKSRGFTQVPHLSASKPINLMQRFSLEGLFPQERTLL</sequence>
<comment type="caution">
    <text evidence="3">The sequence shown here is derived from an EMBL/GenBank/DDBJ whole genome shotgun (WGS) entry which is preliminary data.</text>
</comment>
<dbReference type="AlphaFoldDB" id="A0A1G4HYU3"/>
<dbReference type="FunFam" id="3.40.50.12660:FF:000003">
    <property type="entry name" value="Metacaspase MCA2"/>
    <property type="match status" value="1"/>
</dbReference>
<comment type="similarity">
    <text evidence="1">Belongs to the peptidase C14B family.</text>
</comment>
<dbReference type="PANTHER" id="PTHR48104">
    <property type="entry name" value="METACASPASE-4"/>
    <property type="match status" value="1"/>
</dbReference>
<dbReference type="Proteomes" id="UP000195570">
    <property type="component" value="Unassembled WGS sequence"/>
</dbReference>
<dbReference type="InterPro" id="IPR029030">
    <property type="entry name" value="Caspase-like_dom_sf"/>
</dbReference>
<dbReference type="Pfam" id="PF00656">
    <property type="entry name" value="Peptidase_C14"/>
    <property type="match status" value="1"/>
</dbReference>
<feature type="domain" description="Peptidase C14 caspase" evidence="2">
    <location>
        <begin position="82"/>
        <end position="332"/>
    </location>
</feature>
<evidence type="ECO:0000313" key="3">
    <source>
        <dbReference type="EMBL" id="SCU64460.1"/>
    </source>
</evidence>
<evidence type="ECO:0000256" key="1">
    <source>
        <dbReference type="ARBA" id="ARBA00009005"/>
    </source>
</evidence>